<keyword evidence="2" id="KW-0489">Methyltransferase</keyword>
<sequence length="116" mass="13187">MPLTSDANYGKILHILSPVAKRYSGIFACKRCAFRRRNGLAIRKKLIENNLIEAIIILLGNPFYTTDISVALWIINKNKNARIAVQAELTDLLKQKEKSKQDLLAVFNELGYKIKL</sequence>
<dbReference type="EMBL" id="DVLF01000150">
    <property type="protein sequence ID" value="HIT50319.1"/>
    <property type="molecule type" value="Genomic_DNA"/>
</dbReference>
<dbReference type="GO" id="GO:0008170">
    <property type="term" value="F:N-methyltransferase activity"/>
    <property type="evidence" value="ECO:0007669"/>
    <property type="project" value="InterPro"/>
</dbReference>
<protein>
    <submittedName>
        <fullName evidence="2">N-6 DNA methylase</fullName>
    </submittedName>
</protein>
<comment type="caution">
    <text evidence="2">The sequence shown here is derived from an EMBL/GenBank/DDBJ whole genome shotgun (WGS) entry which is preliminary data.</text>
</comment>
<reference evidence="2" key="1">
    <citation type="submission" date="2020-10" db="EMBL/GenBank/DDBJ databases">
        <authorList>
            <person name="Gilroy R."/>
        </authorList>
    </citation>
    <scope>NUCLEOTIDE SEQUENCE</scope>
    <source>
        <strain evidence="2">ChiW17-6978</strain>
    </source>
</reference>
<gene>
    <name evidence="2" type="ORF">IAD46_04770</name>
</gene>
<proteinExistence type="predicted"/>
<dbReference type="InterPro" id="IPR003356">
    <property type="entry name" value="DNA_methylase_A-5"/>
</dbReference>
<name>A0A9D1GR55_9MOLU</name>
<accession>A0A9D1GR55</accession>
<dbReference type="GO" id="GO:0032259">
    <property type="term" value="P:methylation"/>
    <property type="evidence" value="ECO:0007669"/>
    <property type="project" value="UniProtKB-KW"/>
</dbReference>
<dbReference type="Gene3D" id="3.40.50.150">
    <property type="entry name" value="Vaccinia Virus protein VP39"/>
    <property type="match status" value="1"/>
</dbReference>
<dbReference type="Proteomes" id="UP000886758">
    <property type="component" value="Unassembled WGS sequence"/>
</dbReference>
<dbReference type="Pfam" id="PF02384">
    <property type="entry name" value="N6_Mtase"/>
    <property type="match status" value="1"/>
</dbReference>
<dbReference type="SUPFAM" id="SSF53335">
    <property type="entry name" value="S-adenosyl-L-methionine-dependent methyltransferases"/>
    <property type="match status" value="1"/>
</dbReference>
<evidence type="ECO:0000259" key="1">
    <source>
        <dbReference type="Pfam" id="PF02384"/>
    </source>
</evidence>
<dbReference type="GO" id="GO:0003677">
    <property type="term" value="F:DNA binding"/>
    <property type="evidence" value="ECO:0007669"/>
    <property type="project" value="InterPro"/>
</dbReference>
<reference evidence="2" key="2">
    <citation type="journal article" date="2021" name="PeerJ">
        <title>Extensive microbial diversity within the chicken gut microbiome revealed by metagenomics and culture.</title>
        <authorList>
            <person name="Gilroy R."/>
            <person name="Ravi A."/>
            <person name="Getino M."/>
            <person name="Pursley I."/>
            <person name="Horton D.L."/>
            <person name="Alikhan N.F."/>
            <person name="Baker D."/>
            <person name="Gharbi K."/>
            <person name="Hall N."/>
            <person name="Watson M."/>
            <person name="Adriaenssens E.M."/>
            <person name="Foster-Nyarko E."/>
            <person name="Jarju S."/>
            <person name="Secka A."/>
            <person name="Antonio M."/>
            <person name="Oren A."/>
            <person name="Chaudhuri R.R."/>
            <person name="La Ragione R."/>
            <person name="Hildebrand F."/>
            <person name="Pallen M.J."/>
        </authorList>
    </citation>
    <scope>NUCLEOTIDE SEQUENCE</scope>
    <source>
        <strain evidence="2">ChiW17-6978</strain>
    </source>
</reference>
<evidence type="ECO:0000313" key="2">
    <source>
        <dbReference type="EMBL" id="HIT50319.1"/>
    </source>
</evidence>
<keyword evidence="2" id="KW-0808">Transferase</keyword>
<dbReference type="InterPro" id="IPR029063">
    <property type="entry name" value="SAM-dependent_MTases_sf"/>
</dbReference>
<evidence type="ECO:0000313" key="3">
    <source>
        <dbReference type="Proteomes" id="UP000886758"/>
    </source>
</evidence>
<dbReference type="AlphaFoldDB" id="A0A9D1GR55"/>
<feature type="domain" description="DNA methylase adenine-specific" evidence="1">
    <location>
        <begin position="4"/>
        <end position="85"/>
    </location>
</feature>
<organism evidence="2 3">
    <name type="scientific">Candidatus Pelethenecus faecipullorum</name>
    <dbReference type="NCBI Taxonomy" id="2840900"/>
    <lineage>
        <taxon>Bacteria</taxon>
        <taxon>Bacillati</taxon>
        <taxon>Mycoplasmatota</taxon>
        <taxon>Mollicutes</taxon>
        <taxon>Candidatus Pelethenecus</taxon>
    </lineage>
</organism>